<dbReference type="GO" id="GO:0005886">
    <property type="term" value="C:plasma membrane"/>
    <property type="evidence" value="ECO:0007669"/>
    <property type="project" value="TreeGrafter"/>
</dbReference>
<reference evidence="4" key="1">
    <citation type="submission" date="2014-12" db="EMBL/GenBank/DDBJ databases">
        <title>Complete genome sequence of a multi-drug resistant Klebsiella pneumoniae.</title>
        <authorList>
            <person name="Hua X."/>
            <person name="Chen Q."/>
            <person name="Li X."/>
            <person name="Feng Y."/>
            <person name="Ruan Z."/>
            <person name="Yu Y."/>
        </authorList>
    </citation>
    <scope>NUCLEOTIDE SEQUENCE [LARGE SCALE GENOMIC DNA]</scope>
    <source>
        <strain evidence="4">5.12</strain>
    </source>
</reference>
<feature type="transmembrane region" description="Helical" evidence="2">
    <location>
        <begin position="399"/>
        <end position="422"/>
    </location>
</feature>
<comment type="similarity">
    <text evidence="1">Belongs to the sodium:galactoside symporter (TC 2.A.2) family.</text>
</comment>
<dbReference type="Gene3D" id="1.20.1250.20">
    <property type="entry name" value="MFS general substrate transporter like domains"/>
    <property type="match status" value="2"/>
</dbReference>
<dbReference type="RefSeq" id="WP_075608050.1">
    <property type="nucleotide sequence ID" value="NZ_CP052766.1"/>
</dbReference>
<feature type="transmembrane region" description="Helical" evidence="2">
    <location>
        <begin position="38"/>
        <end position="57"/>
    </location>
</feature>
<feature type="transmembrane region" description="Helical" evidence="2">
    <location>
        <begin position="146"/>
        <end position="166"/>
    </location>
</feature>
<dbReference type="NCBIfam" id="TIGR00792">
    <property type="entry name" value="gph"/>
    <property type="match status" value="1"/>
</dbReference>
<dbReference type="CDD" id="cd17332">
    <property type="entry name" value="MFS_MelB_like"/>
    <property type="match status" value="1"/>
</dbReference>
<feature type="transmembrane region" description="Helical" evidence="2">
    <location>
        <begin position="365"/>
        <end position="387"/>
    </location>
</feature>
<name>A0A6M4MC84_9ALTE</name>
<dbReference type="KEGG" id="apel:CA267_007575"/>
<evidence type="ECO:0000256" key="2">
    <source>
        <dbReference type="SAM" id="Phobius"/>
    </source>
</evidence>
<dbReference type="Pfam" id="PF13347">
    <property type="entry name" value="MFS_2"/>
    <property type="match status" value="1"/>
</dbReference>
<keyword evidence="2" id="KW-0812">Transmembrane</keyword>
<dbReference type="GO" id="GO:0008643">
    <property type="term" value="P:carbohydrate transport"/>
    <property type="evidence" value="ECO:0007669"/>
    <property type="project" value="InterPro"/>
</dbReference>
<dbReference type="OrthoDB" id="181905at2"/>
<keyword evidence="2" id="KW-0472">Membrane</keyword>
<feature type="transmembrane region" description="Helical" evidence="2">
    <location>
        <begin position="292"/>
        <end position="310"/>
    </location>
</feature>
<dbReference type="InterPro" id="IPR001927">
    <property type="entry name" value="Na/Gal_symport"/>
</dbReference>
<feature type="transmembrane region" description="Helical" evidence="2">
    <location>
        <begin position="105"/>
        <end position="126"/>
    </location>
</feature>
<evidence type="ECO:0000313" key="4">
    <source>
        <dbReference type="Proteomes" id="UP000219285"/>
    </source>
</evidence>
<feature type="transmembrane region" description="Helical" evidence="2">
    <location>
        <begin position="229"/>
        <end position="250"/>
    </location>
</feature>
<keyword evidence="2" id="KW-1133">Transmembrane helix</keyword>
<dbReference type="Proteomes" id="UP000219285">
    <property type="component" value="Chromosome"/>
</dbReference>
<protein>
    <submittedName>
        <fullName evidence="3">MFS transporter</fullName>
    </submittedName>
</protein>
<dbReference type="AlphaFoldDB" id="A0A6M4MC84"/>
<keyword evidence="4" id="KW-1185">Reference proteome</keyword>
<evidence type="ECO:0000313" key="3">
    <source>
        <dbReference type="EMBL" id="QJR80649.1"/>
    </source>
</evidence>
<dbReference type="GO" id="GO:0015293">
    <property type="term" value="F:symporter activity"/>
    <property type="evidence" value="ECO:0007669"/>
    <property type="project" value="InterPro"/>
</dbReference>
<dbReference type="InterPro" id="IPR036259">
    <property type="entry name" value="MFS_trans_sf"/>
</dbReference>
<feature type="transmembrane region" description="Helical" evidence="2">
    <location>
        <begin position="262"/>
        <end position="280"/>
    </location>
</feature>
<dbReference type="SUPFAM" id="SSF103473">
    <property type="entry name" value="MFS general substrate transporter"/>
    <property type="match status" value="1"/>
</dbReference>
<feature type="transmembrane region" description="Helical" evidence="2">
    <location>
        <begin position="178"/>
        <end position="198"/>
    </location>
</feature>
<dbReference type="InterPro" id="IPR039672">
    <property type="entry name" value="MFS_2"/>
</dbReference>
<evidence type="ECO:0000256" key="1">
    <source>
        <dbReference type="ARBA" id="ARBA00009617"/>
    </source>
</evidence>
<proteinExistence type="inferred from homology"/>
<dbReference type="GO" id="GO:0006814">
    <property type="term" value="P:sodium ion transport"/>
    <property type="evidence" value="ECO:0007669"/>
    <property type="project" value="InterPro"/>
</dbReference>
<dbReference type="PANTHER" id="PTHR11328:SF24">
    <property type="entry name" value="MAJOR FACILITATOR SUPERFAMILY (MFS) PROFILE DOMAIN-CONTAINING PROTEIN"/>
    <property type="match status" value="1"/>
</dbReference>
<dbReference type="PANTHER" id="PTHR11328">
    <property type="entry name" value="MAJOR FACILITATOR SUPERFAMILY DOMAIN-CONTAINING PROTEIN"/>
    <property type="match status" value="1"/>
</dbReference>
<feature type="transmembrane region" description="Helical" evidence="2">
    <location>
        <begin position="322"/>
        <end position="344"/>
    </location>
</feature>
<dbReference type="EMBL" id="CP052766">
    <property type="protein sequence ID" value="QJR80649.1"/>
    <property type="molecule type" value="Genomic_DNA"/>
</dbReference>
<sequence>MISKREKVAYGLGDTASNLIFQTVMLFLTFYYTDIIGLAPAAVGSMFLVVRIFDAVTDPLMGAMADHTRTRWGSYRPYLLWLALPFALCSILAFTSPPFSAQGRYYYAFGTYALLMLMYTAINIPYSALGGVMSADAKERVSIQSYRFVFAMGGGLLVTSFTLPLVDYFGQGDQALGYQYTMIAMSVLGMLLFILCFVGTRERVKPTSGVKFSFKTQLTALKQNDQCRVLCVVALVLLTGMVLRNTLAIYYVKYVLQRPDDVTTFVTAGMIGSIIGCGLANPLARVICKVKAYAALQLISAAICFINFFIPQDAWWTAISLHFLWGLILQMATPLLWAMIADVADYGEYKTQVRLTGITYSTVVFFIKVGLALGGALCGWLLALYGYEANVYKPAVADGIVLSFCMYPAIASIGVAIIMRWYKLGTNEVATMQSELALRRTQLA</sequence>
<feature type="transmembrane region" description="Helical" evidence="2">
    <location>
        <begin position="78"/>
        <end position="99"/>
    </location>
</feature>
<gene>
    <name evidence="3" type="ORF">CA267_007575</name>
</gene>
<accession>A0A6M4MC84</accession>
<reference evidence="3 4" key="2">
    <citation type="submission" date="2020-04" db="EMBL/GenBank/DDBJ databases">
        <title>Complete genome sequence of Alteromonas pelagimontana 5.12T.</title>
        <authorList>
            <person name="Sinha R.K."/>
            <person name="Krishnan K.P."/>
            <person name="Kurian J.P."/>
        </authorList>
    </citation>
    <scope>NUCLEOTIDE SEQUENCE [LARGE SCALE GENOMIC DNA]</scope>
    <source>
        <strain evidence="3 4">5.12</strain>
    </source>
</reference>
<organism evidence="3 4">
    <name type="scientific">Alteromonas pelagimontana</name>
    <dbReference type="NCBI Taxonomy" id="1858656"/>
    <lineage>
        <taxon>Bacteria</taxon>
        <taxon>Pseudomonadati</taxon>
        <taxon>Pseudomonadota</taxon>
        <taxon>Gammaproteobacteria</taxon>
        <taxon>Alteromonadales</taxon>
        <taxon>Alteromonadaceae</taxon>
        <taxon>Alteromonas/Salinimonas group</taxon>
        <taxon>Alteromonas</taxon>
    </lineage>
</organism>